<dbReference type="InterPro" id="IPR029058">
    <property type="entry name" value="AB_hydrolase_fold"/>
</dbReference>
<organism evidence="2 3">
    <name type="scientific">Rotaria socialis</name>
    <dbReference type="NCBI Taxonomy" id="392032"/>
    <lineage>
        <taxon>Eukaryota</taxon>
        <taxon>Metazoa</taxon>
        <taxon>Spiralia</taxon>
        <taxon>Gnathifera</taxon>
        <taxon>Rotifera</taxon>
        <taxon>Eurotatoria</taxon>
        <taxon>Bdelloidea</taxon>
        <taxon>Philodinida</taxon>
        <taxon>Philodinidae</taxon>
        <taxon>Rotaria</taxon>
    </lineage>
</organism>
<dbReference type="InterPro" id="IPR050309">
    <property type="entry name" value="Type-B_Carboxylest/Lipase"/>
</dbReference>
<reference evidence="2" key="1">
    <citation type="submission" date="2021-02" db="EMBL/GenBank/DDBJ databases">
        <authorList>
            <person name="Nowell W R."/>
        </authorList>
    </citation>
    <scope>NUCLEOTIDE SEQUENCE</scope>
</reference>
<dbReference type="SUPFAM" id="SSF53474">
    <property type="entry name" value="alpha/beta-Hydrolases"/>
    <property type="match status" value="1"/>
</dbReference>
<name>A0A820DPY7_9BILA</name>
<accession>A0A820DPY7</accession>
<dbReference type="AlphaFoldDB" id="A0A820DPY7"/>
<evidence type="ECO:0000313" key="3">
    <source>
        <dbReference type="Proteomes" id="UP000663873"/>
    </source>
</evidence>
<dbReference type="InterPro" id="IPR002018">
    <property type="entry name" value="CarbesteraseB"/>
</dbReference>
<dbReference type="Gene3D" id="3.40.50.1820">
    <property type="entry name" value="alpha/beta hydrolase"/>
    <property type="match status" value="1"/>
</dbReference>
<proteinExistence type="predicted"/>
<sequence length="72" mass="7436">MMALYWIKKNIAGFDGNPEQITVGGENAGGISITILLTSSLVANGTFQRANSTVSSANAYGISGLPVIDGYV</sequence>
<dbReference type="EMBL" id="CAJOBP010000924">
    <property type="protein sequence ID" value="CAF4235831.1"/>
    <property type="molecule type" value="Genomic_DNA"/>
</dbReference>
<dbReference type="PANTHER" id="PTHR11559">
    <property type="entry name" value="CARBOXYLESTERASE"/>
    <property type="match status" value="1"/>
</dbReference>
<dbReference type="Pfam" id="PF00135">
    <property type="entry name" value="COesterase"/>
    <property type="match status" value="1"/>
</dbReference>
<dbReference type="Proteomes" id="UP000663873">
    <property type="component" value="Unassembled WGS sequence"/>
</dbReference>
<gene>
    <name evidence="2" type="ORF">UJA718_LOCUS8626</name>
</gene>
<evidence type="ECO:0000259" key="1">
    <source>
        <dbReference type="Pfam" id="PF00135"/>
    </source>
</evidence>
<keyword evidence="3" id="KW-1185">Reference proteome</keyword>
<protein>
    <recommendedName>
        <fullName evidence="1">Carboxylesterase type B domain-containing protein</fullName>
    </recommendedName>
</protein>
<comment type="caution">
    <text evidence="2">The sequence shown here is derived from an EMBL/GenBank/DDBJ whole genome shotgun (WGS) entry which is preliminary data.</text>
</comment>
<evidence type="ECO:0000313" key="2">
    <source>
        <dbReference type="EMBL" id="CAF4235831.1"/>
    </source>
</evidence>
<feature type="domain" description="Carboxylesterase type B" evidence="1">
    <location>
        <begin position="2"/>
        <end position="52"/>
    </location>
</feature>